<evidence type="ECO:0000256" key="2">
    <source>
        <dbReference type="SAM" id="SignalP"/>
    </source>
</evidence>
<name>A0A096HLD8_COMTE</name>
<dbReference type="PANTHER" id="PTHR42928:SF5">
    <property type="entry name" value="BLR1237 PROTEIN"/>
    <property type="match status" value="1"/>
</dbReference>
<dbReference type="PIRSF" id="PIRSF017082">
    <property type="entry name" value="YflP"/>
    <property type="match status" value="1"/>
</dbReference>
<reference evidence="3 4" key="1">
    <citation type="submission" date="2013-09" db="EMBL/GenBank/DDBJ databases">
        <title>High correlation between genotypes and phenotypes of environmental bacteria Comamonas testosteroni strains.</title>
        <authorList>
            <person name="Liu L."/>
            <person name="Zhu W."/>
            <person name="Xia X."/>
            <person name="Xu B."/>
            <person name="Luo M."/>
            <person name="Wang G."/>
        </authorList>
    </citation>
    <scope>NUCLEOTIDE SEQUENCE [LARGE SCALE GENOMIC DNA]</scope>
    <source>
        <strain evidence="3 4">JL40</strain>
    </source>
</reference>
<feature type="signal peptide" evidence="2">
    <location>
        <begin position="1"/>
        <end position="22"/>
    </location>
</feature>
<keyword evidence="2" id="KW-0732">Signal</keyword>
<accession>A0A096HLD8</accession>
<comment type="similarity">
    <text evidence="1">Belongs to the UPF0065 (bug) family.</text>
</comment>
<dbReference type="Proteomes" id="UP000029553">
    <property type="component" value="Unassembled WGS sequence"/>
</dbReference>
<evidence type="ECO:0000313" key="3">
    <source>
        <dbReference type="EMBL" id="KGH29717.1"/>
    </source>
</evidence>
<feature type="chain" id="PRO_5001918453" evidence="2">
    <location>
        <begin position="23"/>
        <end position="320"/>
    </location>
</feature>
<evidence type="ECO:0000256" key="1">
    <source>
        <dbReference type="ARBA" id="ARBA00006987"/>
    </source>
</evidence>
<proteinExistence type="inferred from homology"/>
<dbReference type="AlphaFoldDB" id="A0A096HLD8"/>
<dbReference type="InterPro" id="IPR042100">
    <property type="entry name" value="Bug_dom1"/>
</dbReference>
<comment type="caution">
    <text evidence="3">The sequence shown here is derived from an EMBL/GenBank/DDBJ whole genome shotgun (WGS) entry which is preliminary data.</text>
</comment>
<sequence>MSALLSGAAALGASTFTCNALAAPGGDYPKRPIHVIVPYAAGGVVDVQTRALTQTLQGILKQPIVVEAKPGASGSIAAETVARAAPDGYTLLVSASFLINTPLMESNLRWKMQDFTPIGRFSLSTSYFTVPMTSPAKTVREFVDMAKKASPPLQYADGGIGTPQSMSTMMFRTAAGIPLEMVMYKGAPPAIPDLINNRVSMSILPSAVAIPQINGKKLRVLANISDKRSNELPDVPTFAEAGFPEATAVSWYGLHAPAGTPQVIIQKLEAAMREATATEEVKKRLIAAAGEEAFMDTKEFTTFIENDVQRWTKMMKAIQQ</sequence>
<gene>
    <name evidence="3" type="ORF">P353_13760</name>
</gene>
<protein>
    <submittedName>
        <fullName evidence="3">ABC transporter substrate-binding protein</fullName>
    </submittedName>
</protein>
<dbReference type="InterPro" id="IPR005064">
    <property type="entry name" value="BUG"/>
</dbReference>
<dbReference type="SUPFAM" id="SSF53850">
    <property type="entry name" value="Periplasmic binding protein-like II"/>
    <property type="match status" value="1"/>
</dbReference>
<dbReference type="PANTHER" id="PTHR42928">
    <property type="entry name" value="TRICARBOXYLATE-BINDING PROTEIN"/>
    <property type="match status" value="1"/>
</dbReference>
<dbReference type="CDD" id="cd07012">
    <property type="entry name" value="PBP2_Bug_TTT"/>
    <property type="match status" value="1"/>
</dbReference>
<organism evidence="3 4">
    <name type="scientific">Comamonas testosteroni</name>
    <name type="common">Pseudomonas testosteroni</name>
    <dbReference type="NCBI Taxonomy" id="285"/>
    <lineage>
        <taxon>Bacteria</taxon>
        <taxon>Pseudomonadati</taxon>
        <taxon>Pseudomonadota</taxon>
        <taxon>Betaproteobacteria</taxon>
        <taxon>Burkholderiales</taxon>
        <taxon>Comamonadaceae</taxon>
        <taxon>Comamonas</taxon>
    </lineage>
</organism>
<dbReference type="Pfam" id="PF03401">
    <property type="entry name" value="TctC"/>
    <property type="match status" value="1"/>
</dbReference>
<dbReference type="EMBL" id="AWOR01000046">
    <property type="protein sequence ID" value="KGH29717.1"/>
    <property type="molecule type" value="Genomic_DNA"/>
</dbReference>
<dbReference type="Gene3D" id="3.40.190.10">
    <property type="entry name" value="Periplasmic binding protein-like II"/>
    <property type="match status" value="1"/>
</dbReference>
<dbReference type="Gene3D" id="3.40.190.150">
    <property type="entry name" value="Bordetella uptake gene, domain 1"/>
    <property type="match status" value="1"/>
</dbReference>
<evidence type="ECO:0000313" key="4">
    <source>
        <dbReference type="Proteomes" id="UP000029553"/>
    </source>
</evidence>